<evidence type="ECO:0000313" key="3">
    <source>
        <dbReference type="Proteomes" id="UP000277858"/>
    </source>
</evidence>
<name>A0A3Q9ULR3_9ACTN</name>
<evidence type="ECO:0000313" key="4">
    <source>
        <dbReference type="Proteomes" id="UP000285875"/>
    </source>
</evidence>
<keyword evidence="3" id="KW-1185">Reference proteome</keyword>
<evidence type="ECO:0000313" key="1">
    <source>
        <dbReference type="EMBL" id="AZZ39961.1"/>
    </source>
</evidence>
<dbReference type="EMBL" id="LR134473">
    <property type="protein sequence ID" value="VEI01951.1"/>
    <property type="molecule type" value="Genomic_DNA"/>
</dbReference>
<dbReference type="STRING" id="1122997.GCA_000425285_02510"/>
<dbReference type="AlphaFoldDB" id="A0A3Q9ULR3"/>
<dbReference type="Proteomes" id="UP000277858">
    <property type="component" value="Chromosome"/>
</dbReference>
<dbReference type="EMBL" id="CP025570">
    <property type="protein sequence ID" value="AZZ39961.1"/>
    <property type="molecule type" value="Genomic_DNA"/>
</dbReference>
<dbReference type="OrthoDB" id="3728607at2"/>
<dbReference type="GeneID" id="82883716"/>
<reference evidence="1" key="3">
    <citation type="journal article" date="2019" name="Microorganisms">
        <title>Red-Brown Pigmentation of Acidipropionibacterium jensenii Is Tied to Haemolytic Activity and cyl-Like Gene Cluster.</title>
        <authorList>
            <person name="Deptula P."/>
            <person name="Loivamaa I."/>
            <person name="Smolander O.P."/>
            <person name="Laine P."/>
            <person name="Roberts R.J."/>
            <person name="Piironen V."/>
            <person name="Paulin L."/>
            <person name="Savijoki K."/>
            <person name="Auvinen P."/>
            <person name="Varmanen P."/>
        </authorList>
    </citation>
    <scope>NUCLEOTIDE SEQUENCE</scope>
    <source>
        <strain evidence="1">JS280</strain>
    </source>
</reference>
<protein>
    <submittedName>
        <fullName evidence="2">PPOX class probable F420-dependent enzyme, Rv2061 family</fullName>
    </submittedName>
</protein>
<accession>A0A3Q9ULR3</accession>
<reference evidence="4" key="1">
    <citation type="submission" date="2017-12" db="EMBL/GenBank/DDBJ databases">
        <title>Whole genome sequencing of Acidipropionibacterium jensenii strains JS279 and JS280.</title>
        <authorList>
            <person name="Deptula P."/>
            <person name="Laine P."/>
            <person name="Smolander O.-P."/>
            <person name="Paulin L."/>
            <person name="Auvinen P."/>
            <person name="Varmanen P."/>
        </authorList>
    </citation>
    <scope>NUCLEOTIDE SEQUENCE [LARGE SCALE GENOMIC DNA]</scope>
    <source>
        <strain evidence="4">JS280</strain>
    </source>
</reference>
<dbReference type="KEGG" id="aji:C0Z10_09560"/>
<sequence>MSLRTAERILVSSYDSEGRRTTSTEQVVLVGDGEIGFWLANDLGVRERFPDNCVVSVHAATSRGRAIDSEPVLEGRAVVLADGPVFDQVKAQIVEKYRAQSWATAVAGRTRELFGGKTPECVVVIRLLG</sequence>
<reference evidence="2 3" key="2">
    <citation type="submission" date="2018-12" db="EMBL/GenBank/DDBJ databases">
        <authorList>
            <consortium name="Pathogen Informatics"/>
        </authorList>
    </citation>
    <scope>NUCLEOTIDE SEQUENCE [LARGE SCALE GENOMIC DNA]</scope>
    <source>
        <strain evidence="2 3">NCTC13652</strain>
    </source>
</reference>
<proteinExistence type="predicted"/>
<dbReference type="Proteomes" id="UP000285875">
    <property type="component" value="Chromosome"/>
</dbReference>
<evidence type="ECO:0000313" key="2">
    <source>
        <dbReference type="EMBL" id="VEI01951.1"/>
    </source>
</evidence>
<organism evidence="1 4">
    <name type="scientific">Acidipropionibacterium jensenii</name>
    <dbReference type="NCBI Taxonomy" id="1749"/>
    <lineage>
        <taxon>Bacteria</taxon>
        <taxon>Bacillati</taxon>
        <taxon>Actinomycetota</taxon>
        <taxon>Actinomycetes</taxon>
        <taxon>Propionibacteriales</taxon>
        <taxon>Propionibacteriaceae</taxon>
        <taxon>Acidipropionibacterium</taxon>
    </lineage>
</organism>
<dbReference type="RefSeq" id="WP_028703785.1">
    <property type="nucleotide sequence ID" value="NZ_CP025570.1"/>
</dbReference>
<gene>
    <name evidence="1" type="ORF">C0Z10_09560</name>
    <name evidence="2" type="ORF">NCTC13652_00116</name>
</gene>